<reference evidence="2" key="1">
    <citation type="journal article" date="2019" name="Int. J. Syst. Evol. Microbiol.">
        <title>The Global Catalogue of Microorganisms (GCM) 10K type strain sequencing project: providing services to taxonomists for standard genome sequencing and annotation.</title>
        <authorList>
            <consortium name="The Broad Institute Genomics Platform"/>
            <consortium name="The Broad Institute Genome Sequencing Center for Infectious Disease"/>
            <person name="Wu L."/>
            <person name="Ma J."/>
        </authorList>
    </citation>
    <scope>NUCLEOTIDE SEQUENCE [LARGE SCALE GENOMIC DNA]</scope>
    <source>
        <strain evidence="2">CGMCC 1.12471</strain>
    </source>
</reference>
<keyword evidence="2" id="KW-1185">Reference proteome</keyword>
<protein>
    <submittedName>
        <fullName evidence="1">Uncharacterized protein</fullName>
    </submittedName>
</protein>
<proteinExistence type="predicted"/>
<comment type="caution">
    <text evidence="1">The sequence shown here is derived from an EMBL/GenBank/DDBJ whole genome shotgun (WGS) entry which is preliminary data.</text>
</comment>
<sequence length="130" mass="13300">MTVTDRSWSAHWPAGTFGSVRAAAEAAVDGGADDAGVGEVDAEADVAAFVTIGVLVAAALDVLVAARVGAGDCPLVQDVSASPSSPGVRTRPAGAGHRFVMRWKPALNAFAVTFADRWPAARPIETPMSR</sequence>
<evidence type="ECO:0000313" key="2">
    <source>
        <dbReference type="Proteomes" id="UP001597347"/>
    </source>
</evidence>
<dbReference type="RefSeq" id="WP_377935565.1">
    <property type="nucleotide sequence ID" value="NZ_JBHUEA010000020.1"/>
</dbReference>
<gene>
    <name evidence="1" type="ORF">ACFSBI_12855</name>
</gene>
<evidence type="ECO:0000313" key="1">
    <source>
        <dbReference type="EMBL" id="MFD1722440.1"/>
    </source>
</evidence>
<dbReference type="Proteomes" id="UP001597347">
    <property type="component" value="Unassembled WGS sequence"/>
</dbReference>
<organism evidence="1 2">
    <name type="scientific">Amnibacterium endophyticum</name>
    <dbReference type="NCBI Taxonomy" id="2109337"/>
    <lineage>
        <taxon>Bacteria</taxon>
        <taxon>Bacillati</taxon>
        <taxon>Actinomycetota</taxon>
        <taxon>Actinomycetes</taxon>
        <taxon>Micrococcales</taxon>
        <taxon>Microbacteriaceae</taxon>
        <taxon>Amnibacterium</taxon>
    </lineage>
</organism>
<name>A0ABW4LI18_9MICO</name>
<accession>A0ABW4LI18</accession>
<dbReference type="EMBL" id="JBHUEA010000020">
    <property type="protein sequence ID" value="MFD1722440.1"/>
    <property type="molecule type" value="Genomic_DNA"/>
</dbReference>